<dbReference type="Gene3D" id="3.30.420.10">
    <property type="entry name" value="Ribonuclease H-like superfamily/Ribonuclease H"/>
    <property type="match status" value="1"/>
</dbReference>
<dbReference type="Pfam" id="PF00665">
    <property type="entry name" value="rve"/>
    <property type="match status" value="1"/>
</dbReference>
<dbReference type="PANTHER" id="PTHR35004">
    <property type="entry name" value="TRANSPOSASE RV3428C-RELATED"/>
    <property type="match status" value="1"/>
</dbReference>
<evidence type="ECO:0000259" key="1">
    <source>
        <dbReference type="PROSITE" id="PS50994"/>
    </source>
</evidence>
<dbReference type="PROSITE" id="PS50994">
    <property type="entry name" value="INTEGRASE"/>
    <property type="match status" value="1"/>
</dbReference>
<evidence type="ECO:0000313" key="2">
    <source>
        <dbReference type="EMBL" id="AKP49093.1"/>
    </source>
</evidence>
<dbReference type="InterPro" id="IPR012337">
    <property type="entry name" value="RNaseH-like_sf"/>
</dbReference>
<dbReference type="GO" id="GO:0003676">
    <property type="term" value="F:nucleic acid binding"/>
    <property type="evidence" value="ECO:0007669"/>
    <property type="project" value="InterPro"/>
</dbReference>
<dbReference type="GO" id="GO:0015074">
    <property type="term" value="P:DNA integration"/>
    <property type="evidence" value="ECO:0007669"/>
    <property type="project" value="InterPro"/>
</dbReference>
<reference evidence="2" key="1">
    <citation type="journal article" date="2016" name="PLoS ONE">
        <title>A Site-Specific Integrative Plasmid Found in Pseudomonas aeruginosa Clinical Isolate HS87 along with A Plasmid Carrying an Aminoglycoside-Resistant Gene.</title>
        <authorList>
            <person name="Bi D."/>
            <person name="Xie Y."/>
            <person name="Tai C."/>
            <person name="Jiang X."/>
            <person name="Zhang J."/>
            <person name="Harrison E.M."/>
            <person name="Jia S."/>
            <person name="Deng Z."/>
            <person name="Rajakumar K."/>
            <person name="Ou H.Y."/>
        </authorList>
    </citation>
    <scope>NUCLEOTIDE SEQUENCE</scope>
    <source>
        <strain evidence="2">HS87</strain>
        <plasmid evidence="2">pHS87a</plasmid>
    </source>
</reference>
<sequence>MSLSIDHRNRWARLRFSVIGPLLASPPAKGELQQAFQALAAKVWRHPITGADVQFGASSIERWYYRARHVQDPVDQLKNRLRDDCGHFVSLSPAIIEALVEQYRQHPGWTMQLHYDNLRVATKDGPDTLPSYTTVCRYLKAQGLVRKPTPRSSTDGAIAAAARREAREVRSYEVDHVAALWHLDFHHGSRKVLTPDGQWHKPLLLCIMDDHSRLVCHLQWFLDETTASLVHGVSQAIMKRGLPRAIMTDNGAAMMADEFVEGLASLGILHQTTLPYSPYQNAKQERFWGQLESRLMAMLEGESHLTLEQLNLATQAWVEQEYHHKEHAELEATPLQRYLSCADVSRPSPEALALRRAFRIRQHRRQRRTDGTFTLDGVRFEIPGAYRHLEQVCLSYARWDLSQVDLIDARIGAILAAVFPLDKSANADARRAHLTAKGASPANEEPAQAGTAPLLRQLLAEHAATGLPPAYLPPAPTKL</sequence>
<name>A0A0H4P9E9_PSEAI</name>
<keyword evidence="2" id="KW-0614">Plasmid</keyword>
<dbReference type="InterPro" id="IPR036397">
    <property type="entry name" value="RNaseH_sf"/>
</dbReference>
<protein>
    <submittedName>
        <fullName evidence="2">Transposase</fullName>
    </submittedName>
</protein>
<dbReference type="RefSeq" id="WP_008651549.1">
    <property type="nucleotide sequence ID" value="NZ_JAHERS010000001.1"/>
</dbReference>
<dbReference type="SUPFAM" id="SSF53098">
    <property type="entry name" value="Ribonuclease H-like"/>
    <property type="match status" value="1"/>
</dbReference>
<dbReference type="EMBL" id="KR106190">
    <property type="protein sequence ID" value="AKP49093.1"/>
    <property type="molecule type" value="Genomic_DNA"/>
</dbReference>
<proteinExistence type="predicted"/>
<organism evidence="2">
    <name type="scientific">Pseudomonas aeruginosa</name>
    <dbReference type="NCBI Taxonomy" id="287"/>
    <lineage>
        <taxon>Bacteria</taxon>
        <taxon>Pseudomonadati</taxon>
        <taxon>Pseudomonadota</taxon>
        <taxon>Gammaproteobacteria</taxon>
        <taxon>Pseudomonadales</taxon>
        <taxon>Pseudomonadaceae</taxon>
        <taxon>Pseudomonas</taxon>
    </lineage>
</organism>
<geneLocation type="plasmid" evidence="2">
    <name>pHS87a</name>
</geneLocation>
<dbReference type="GeneID" id="60824628"/>
<dbReference type="PANTHER" id="PTHR35004:SF6">
    <property type="entry name" value="TRANSPOSASE"/>
    <property type="match status" value="1"/>
</dbReference>
<feature type="domain" description="Integrase catalytic" evidence="1">
    <location>
        <begin position="172"/>
        <end position="342"/>
    </location>
</feature>
<dbReference type="AlphaFoldDB" id="A0A0H4P9E9"/>
<gene>
    <name evidence="2" type="primary">tnmA</name>
</gene>
<accession>A0A0H4P9E9</accession>
<dbReference type="InterPro" id="IPR001584">
    <property type="entry name" value="Integrase_cat-core"/>
</dbReference>